<evidence type="ECO:0000256" key="10">
    <source>
        <dbReference type="SAM" id="Phobius"/>
    </source>
</evidence>
<evidence type="ECO:0000256" key="7">
    <source>
        <dbReference type="ARBA" id="ARBA00023180"/>
    </source>
</evidence>
<gene>
    <name evidence="12" type="ORF">D9C73_022375</name>
</gene>
<feature type="disulfide bond" evidence="8">
    <location>
        <begin position="308"/>
        <end position="326"/>
    </location>
</feature>
<keyword evidence="10" id="KW-1133">Transmembrane helix</keyword>
<dbReference type="Pfam" id="PF00020">
    <property type="entry name" value="TNFR_c6"/>
    <property type="match status" value="2"/>
</dbReference>
<keyword evidence="2" id="KW-0964">Secreted</keyword>
<dbReference type="Pfam" id="PF21733">
    <property type="entry name" value="Death_3"/>
    <property type="match status" value="1"/>
</dbReference>
<proteinExistence type="predicted"/>
<accession>A0A4U5VL97</accession>
<dbReference type="PANTHER" id="PTHR23097:SF116">
    <property type="entry name" value="TUMOR NECROSIS FACTOR RECEPTOR SUPERFAMILY MEMBER 6B"/>
    <property type="match status" value="1"/>
</dbReference>
<evidence type="ECO:0000256" key="5">
    <source>
        <dbReference type="ARBA" id="ARBA00022737"/>
    </source>
</evidence>
<evidence type="ECO:0000256" key="9">
    <source>
        <dbReference type="SAM" id="MobiDB-lite"/>
    </source>
</evidence>
<feature type="compositionally biased region" description="Low complexity" evidence="9">
    <location>
        <begin position="109"/>
        <end position="155"/>
    </location>
</feature>
<keyword evidence="3" id="KW-0053">Apoptosis</keyword>
<name>A0A4U5VL97_COLLU</name>
<dbReference type="GO" id="GO:0006915">
    <property type="term" value="P:apoptotic process"/>
    <property type="evidence" value="ECO:0007669"/>
    <property type="project" value="UniProtKB-KW"/>
</dbReference>
<protein>
    <submittedName>
        <fullName evidence="12">Tumor necrosis factor receptor superfamily member 6B</fullName>
    </submittedName>
</protein>
<dbReference type="PROSITE" id="PS50050">
    <property type="entry name" value="TNFR_NGFR_2"/>
    <property type="match status" value="1"/>
</dbReference>
<reference evidence="12 13" key="1">
    <citation type="submission" date="2019-01" db="EMBL/GenBank/DDBJ databases">
        <title>Genome Assembly of Collichthys lucidus.</title>
        <authorList>
            <person name="Cai M."/>
            <person name="Xiao S."/>
        </authorList>
    </citation>
    <scope>NUCLEOTIDE SEQUENCE [LARGE SCALE GENOMIC DNA]</scope>
    <source>
        <strain evidence="12">JT15FE1705JMU</strain>
        <tissue evidence="12">Muscle</tissue>
    </source>
</reference>
<feature type="disulfide bond" evidence="8">
    <location>
        <begin position="305"/>
        <end position="318"/>
    </location>
</feature>
<organism evidence="12 13">
    <name type="scientific">Collichthys lucidus</name>
    <name type="common">Big head croaker</name>
    <name type="synonym">Sciaena lucida</name>
    <dbReference type="NCBI Taxonomy" id="240159"/>
    <lineage>
        <taxon>Eukaryota</taxon>
        <taxon>Metazoa</taxon>
        <taxon>Chordata</taxon>
        <taxon>Craniata</taxon>
        <taxon>Vertebrata</taxon>
        <taxon>Euteleostomi</taxon>
        <taxon>Actinopterygii</taxon>
        <taxon>Neopterygii</taxon>
        <taxon>Teleostei</taxon>
        <taxon>Neoteleostei</taxon>
        <taxon>Acanthomorphata</taxon>
        <taxon>Eupercaria</taxon>
        <taxon>Sciaenidae</taxon>
        <taxon>Collichthys</taxon>
    </lineage>
</organism>
<keyword evidence="13" id="KW-1185">Reference proteome</keyword>
<feature type="disulfide bond" evidence="8">
    <location>
        <begin position="287"/>
        <end position="302"/>
    </location>
</feature>
<evidence type="ECO:0000256" key="1">
    <source>
        <dbReference type="ARBA" id="ARBA00004613"/>
    </source>
</evidence>
<evidence type="ECO:0000313" key="12">
    <source>
        <dbReference type="EMBL" id="TKS89194.1"/>
    </source>
</evidence>
<dbReference type="InterPro" id="IPR011993">
    <property type="entry name" value="PH-like_dom_sf"/>
</dbReference>
<dbReference type="Gene3D" id="2.10.50.10">
    <property type="entry name" value="Tumor Necrosis Factor Receptor, subunit A, domain 2"/>
    <property type="match status" value="2"/>
</dbReference>
<feature type="region of interest" description="Disordered" evidence="9">
    <location>
        <begin position="797"/>
        <end position="823"/>
    </location>
</feature>
<evidence type="ECO:0000259" key="11">
    <source>
        <dbReference type="PROSITE" id="PS50050"/>
    </source>
</evidence>
<evidence type="ECO:0000256" key="8">
    <source>
        <dbReference type="PROSITE-ProRule" id="PRU00206"/>
    </source>
</evidence>
<dbReference type="EMBL" id="CM014097">
    <property type="protein sequence ID" value="TKS89194.1"/>
    <property type="molecule type" value="Genomic_DNA"/>
</dbReference>
<keyword evidence="4" id="KW-0732">Signal</keyword>
<feature type="region of interest" description="Disordered" evidence="9">
    <location>
        <begin position="105"/>
        <end position="155"/>
    </location>
</feature>
<dbReference type="GO" id="GO:0005576">
    <property type="term" value="C:extracellular region"/>
    <property type="evidence" value="ECO:0007669"/>
    <property type="project" value="UniProtKB-SubCell"/>
</dbReference>
<feature type="domain" description="TNFR-Cys" evidence="11">
    <location>
        <begin position="286"/>
        <end position="326"/>
    </location>
</feature>
<dbReference type="STRING" id="240159.A0A4U5VL97"/>
<comment type="subcellular location">
    <subcellularLocation>
        <location evidence="1">Secreted</location>
    </subcellularLocation>
</comment>
<keyword evidence="6 8" id="KW-1015">Disulfide bond</keyword>
<keyword evidence="5" id="KW-0677">Repeat</keyword>
<feature type="transmembrane region" description="Helical" evidence="10">
    <location>
        <begin position="193"/>
        <end position="213"/>
    </location>
</feature>
<keyword evidence="12" id="KW-0675">Receptor</keyword>
<dbReference type="InterPro" id="IPR048522">
    <property type="entry name" value="Death_3_fish"/>
</dbReference>
<evidence type="ECO:0000256" key="2">
    <source>
        <dbReference type="ARBA" id="ARBA00022525"/>
    </source>
</evidence>
<keyword evidence="10" id="KW-0812">Transmembrane</keyword>
<dbReference type="SUPFAM" id="SSF57586">
    <property type="entry name" value="TNF receptor-like"/>
    <property type="match status" value="2"/>
</dbReference>
<keyword evidence="7" id="KW-0325">Glycoprotein</keyword>
<feature type="repeat" description="TNFR-Cys" evidence="8">
    <location>
        <begin position="286"/>
        <end position="326"/>
    </location>
</feature>
<dbReference type="Gene3D" id="2.30.29.30">
    <property type="entry name" value="Pleckstrin-homology domain (PH domain)/Phosphotyrosine-binding domain (PTB)"/>
    <property type="match status" value="1"/>
</dbReference>
<keyword evidence="10" id="KW-0472">Membrane</keyword>
<dbReference type="SMART" id="SM00208">
    <property type="entry name" value="TNFR"/>
    <property type="match status" value="4"/>
</dbReference>
<evidence type="ECO:0000256" key="6">
    <source>
        <dbReference type="ARBA" id="ARBA00023157"/>
    </source>
</evidence>
<dbReference type="InterPro" id="IPR001368">
    <property type="entry name" value="TNFR/NGFR_Cys_rich_reg"/>
</dbReference>
<dbReference type="PANTHER" id="PTHR23097">
    <property type="entry name" value="TUMOR NECROSIS FACTOR RECEPTOR SUPERFAMILY MEMBER"/>
    <property type="match status" value="1"/>
</dbReference>
<feature type="region of interest" description="Disordered" evidence="9">
    <location>
        <begin position="513"/>
        <end position="536"/>
    </location>
</feature>
<evidence type="ECO:0000256" key="3">
    <source>
        <dbReference type="ARBA" id="ARBA00022703"/>
    </source>
</evidence>
<evidence type="ECO:0000313" key="13">
    <source>
        <dbReference type="Proteomes" id="UP000298787"/>
    </source>
</evidence>
<dbReference type="InterPro" id="IPR052459">
    <property type="entry name" value="TNFRSF_decoy_receptor"/>
</dbReference>
<dbReference type="AlphaFoldDB" id="A0A4U5VL97"/>
<evidence type="ECO:0000256" key="4">
    <source>
        <dbReference type="ARBA" id="ARBA00022729"/>
    </source>
</evidence>
<sequence length="930" mass="104286">MKQTIGNQPDWWLRICIRGRSGCDITNSNDLEHFNISTAKLLNCSQHCPDALQAENSNLDVLSFFVYDVLLIISSINTRHAVTLMRGFFQTTMLLLQSATSADVLPEHNTNNNKQQQTTQTTTNNRKQHKQQQTTANNNKQHKQQQTTANNTNNCKQHKQKRCVSLCRPLSVLLSASRETATFVGAMGWKKKIIIGVLAVSIVTLILGLGLGLGLDKGASLLAVPQIFMTSLFPLVLLSMRTVAASPHTFTNTDPNTGMSVVCDTCPPGTYLRARCTSTTKSDCAPCPSGSFTELWNYIPKCLRCGICGHHQVEKTACTADKDCQCECKQGYYYKKKYDMCLSHSECHYGEGVLTKGTVDEDTVCYSCPDGTFSNTVSAQHNCTEHKNCSASGLQLVLRGSAWHDSVCASCEDVTTKEGADYLREILPSFFVHQKLSIKRLRRVAVKLPYEGNRRPAVTTDLNRSALYEQINAWISSATAAQIRQLPDMLTKAGVNAGERLENKLKRIDSQLRERSSVARNTSDQTVPEAFTADNPSSHTLHPSLYIGFRVVHRTKTQGRQTAALSARVYPRLLSTPPDSTLEFTSAEDMEEKTDIPNELFESVREAVGRRVKLTLRRKVQLEVKGDKVENRVLLTSQQQHMMKENIVNISKPGETVHTRKRNPGGCAGVGVLLQVQVRRYNVSAGTECAAVRQIVTELPQQQRLAELARKYQLTSCTHECHETRLLVDDFERTFCSRQVALASHRAYLLTARVPSKPRKTNNHIIRKNKFNAFHPDLNEMYLRHEKSVTKSCNTFVSSGRPEESAHGSTEVTDNENNDKRVNTDDLSAAETIFKVVYEKTSFMTFMRAGCQLKEVLSTQCVGAMKLFIHVTNRAAGQLFLWELMINDSNNYERFQKPVSNSWHSCSDVQIYIQLHYQEGRETTNPKGYA</sequence>
<dbReference type="Proteomes" id="UP000298787">
    <property type="component" value="Chromosome 20"/>
</dbReference>